<keyword evidence="1 2" id="KW-0238">DNA-binding</keyword>
<dbReference type="InterPro" id="IPR001647">
    <property type="entry name" value="HTH_TetR"/>
</dbReference>
<dbReference type="PROSITE" id="PS50977">
    <property type="entry name" value="HTH_TETR_2"/>
    <property type="match status" value="1"/>
</dbReference>
<dbReference type="PANTHER" id="PTHR30055:SF223">
    <property type="entry name" value="HTH-TYPE TRANSCRIPTIONAL REGULATOR UIDR"/>
    <property type="match status" value="1"/>
</dbReference>
<dbReference type="Gene3D" id="1.10.357.10">
    <property type="entry name" value="Tetracycline Repressor, domain 2"/>
    <property type="match status" value="1"/>
</dbReference>
<evidence type="ECO:0000256" key="1">
    <source>
        <dbReference type="ARBA" id="ARBA00023125"/>
    </source>
</evidence>
<dbReference type="GO" id="GO:0003700">
    <property type="term" value="F:DNA-binding transcription factor activity"/>
    <property type="evidence" value="ECO:0007669"/>
    <property type="project" value="TreeGrafter"/>
</dbReference>
<dbReference type="InterPro" id="IPR009057">
    <property type="entry name" value="Homeodomain-like_sf"/>
</dbReference>
<feature type="DNA-binding region" description="H-T-H motif" evidence="2">
    <location>
        <begin position="36"/>
        <end position="55"/>
    </location>
</feature>
<name>A0A5C6UC69_9SPHN</name>
<evidence type="ECO:0000259" key="3">
    <source>
        <dbReference type="PROSITE" id="PS50977"/>
    </source>
</evidence>
<keyword evidence="5" id="KW-1185">Reference proteome</keyword>
<dbReference type="SUPFAM" id="SSF46689">
    <property type="entry name" value="Homeodomain-like"/>
    <property type="match status" value="1"/>
</dbReference>
<proteinExistence type="predicted"/>
<evidence type="ECO:0000256" key="2">
    <source>
        <dbReference type="PROSITE-ProRule" id="PRU00335"/>
    </source>
</evidence>
<dbReference type="OrthoDB" id="9795011at2"/>
<dbReference type="Pfam" id="PF00440">
    <property type="entry name" value="TetR_N"/>
    <property type="match status" value="1"/>
</dbReference>
<dbReference type="GO" id="GO:0000976">
    <property type="term" value="F:transcription cis-regulatory region binding"/>
    <property type="evidence" value="ECO:0007669"/>
    <property type="project" value="TreeGrafter"/>
</dbReference>
<evidence type="ECO:0000313" key="5">
    <source>
        <dbReference type="Proteomes" id="UP000321250"/>
    </source>
</evidence>
<dbReference type="InterPro" id="IPR050109">
    <property type="entry name" value="HTH-type_TetR-like_transc_reg"/>
</dbReference>
<dbReference type="AlphaFoldDB" id="A0A5C6UC69"/>
<organism evidence="4 5">
    <name type="scientific">Sphingomonas ginsenosidivorax</name>
    <dbReference type="NCBI Taxonomy" id="862135"/>
    <lineage>
        <taxon>Bacteria</taxon>
        <taxon>Pseudomonadati</taxon>
        <taxon>Pseudomonadota</taxon>
        <taxon>Alphaproteobacteria</taxon>
        <taxon>Sphingomonadales</taxon>
        <taxon>Sphingomonadaceae</taxon>
        <taxon>Sphingomonas</taxon>
    </lineage>
</organism>
<feature type="domain" description="HTH tetR-type" evidence="3">
    <location>
        <begin position="13"/>
        <end position="73"/>
    </location>
</feature>
<evidence type="ECO:0000313" key="4">
    <source>
        <dbReference type="EMBL" id="TXC70244.1"/>
    </source>
</evidence>
<protein>
    <submittedName>
        <fullName evidence="4">TetR/AcrR family transcriptional regulator</fullName>
    </submittedName>
</protein>
<dbReference type="PRINTS" id="PR00455">
    <property type="entry name" value="HTHTETR"/>
</dbReference>
<dbReference type="RefSeq" id="WP_147080258.1">
    <property type="nucleotide sequence ID" value="NZ_VOQR01000001.1"/>
</dbReference>
<reference evidence="4 5" key="1">
    <citation type="journal article" date="2013" name="Antonie Van Leeuwenhoek">
        <title>Sphingomonas ginsenosidivorax sp. nov., with the ability to transform ginsenosides.</title>
        <authorList>
            <person name="Jin X.F."/>
            <person name="Kim J.K."/>
            <person name="Liu Q.M."/>
            <person name="Kang M.S."/>
            <person name="He D."/>
            <person name="Jin F.X."/>
            <person name="Kim S.C."/>
            <person name="Im W.T."/>
        </authorList>
    </citation>
    <scope>NUCLEOTIDE SEQUENCE [LARGE SCALE GENOMIC DNA]</scope>
    <source>
        <strain evidence="4 5">KHI67</strain>
    </source>
</reference>
<comment type="caution">
    <text evidence="4">The sequence shown here is derived from an EMBL/GenBank/DDBJ whole genome shotgun (WGS) entry which is preliminary data.</text>
</comment>
<dbReference type="Proteomes" id="UP000321250">
    <property type="component" value="Unassembled WGS sequence"/>
</dbReference>
<dbReference type="EMBL" id="VOQR01000001">
    <property type="protein sequence ID" value="TXC70244.1"/>
    <property type="molecule type" value="Genomic_DNA"/>
</dbReference>
<sequence length="226" mass="25139">MTEPRTRRARDPVATRAAILEAARALIARDGPDGMSVSAVAALAGVNRGTAYQHFATREDLVAATMQSVSDQLFHAAFGDPATVGDRRVEDVDITLLTTTLADFAVDNPALCRIWFLQLLASDEPAQDPFWREYAGSLRRFTETDLAERGIDSDVFSMLMLAGNFLWPVWTKAHEKTPAQRRELSRRFAIESLRLSMHGTMRAERFPEIEALIADRRPPKAGLRAV</sequence>
<dbReference type="PANTHER" id="PTHR30055">
    <property type="entry name" value="HTH-TYPE TRANSCRIPTIONAL REGULATOR RUTR"/>
    <property type="match status" value="1"/>
</dbReference>
<gene>
    <name evidence="4" type="ORF">FSB78_04245</name>
</gene>
<accession>A0A5C6UC69</accession>